<protein>
    <submittedName>
        <fullName evidence="1">Uncharacterized protein</fullName>
    </submittedName>
</protein>
<name>A0AA38RH19_9PEZI</name>
<keyword evidence="2" id="KW-1185">Reference proteome</keyword>
<dbReference type="Proteomes" id="UP001174694">
    <property type="component" value="Unassembled WGS sequence"/>
</dbReference>
<organism evidence="1 2">
    <name type="scientific">Pleurostoma richardsiae</name>
    <dbReference type="NCBI Taxonomy" id="41990"/>
    <lineage>
        <taxon>Eukaryota</taxon>
        <taxon>Fungi</taxon>
        <taxon>Dikarya</taxon>
        <taxon>Ascomycota</taxon>
        <taxon>Pezizomycotina</taxon>
        <taxon>Sordariomycetes</taxon>
        <taxon>Sordariomycetidae</taxon>
        <taxon>Calosphaeriales</taxon>
        <taxon>Pleurostomataceae</taxon>
        <taxon>Pleurostoma</taxon>
    </lineage>
</organism>
<evidence type="ECO:0000313" key="2">
    <source>
        <dbReference type="Proteomes" id="UP001174694"/>
    </source>
</evidence>
<gene>
    <name evidence="1" type="ORF">NKR23_g12186</name>
</gene>
<dbReference type="EMBL" id="JANBVO010000088">
    <property type="protein sequence ID" value="KAJ9130473.1"/>
    <property type="molecule type" value="Genomic_DNA"/>
</dbReference>
<sequence length="132" mass="14450">MREHLERRTLSRDVVDRLHDFGVYLAGAKFEMRDGNEVCVDADFSTKARPLIAVLEIPPGTKIGAVRLRGPHETNLRTPSSADLVPIRIWGDRLPDISGSPLSVGCSVSVSTSGIVVTTPSDVICDVFIIHW</sequence>
<evidence type="ECO:0000313" key="1">
    <source>
        <dbReference type="EMBL" id="KAJ9130473.1"/>
    </source>
</evidence>
<reference evidence="1" key="1">
    <citation type="submission" date="2022-07" db="EMBL/GenBank/DDBJ databases">
        <title>Fungi with potential for degradation of polypropylene.</title>
        <authorList>
            <person name="Gostincar C."/>
        </authorList>
    </citation>
    <scope>NUCLEOTIDE SEQUENCE</scope>
    <source>
        <strain evidence="1">EXF-13308</strain>
    </source>
</reference>
<proteinExistence type="predicted"/>
<accession>A0AA38RH19</accession>
<dbReference type="AlphaFoldDB" id="A0AA38RH19"/>
<comment type="caution">
    <text evidence="1">The sequence shown here is derived from an EMBL/GenBank/DDBJ whole genome shotgun (WGS) entry which is preliminary data.</text>
</comment>